<dbReference type="Pfam" id="PF03401">
    <property type="entry name" value="TctC"/>
    <property type="match status" value="1"/>
</dbReference>
<dbReference type="PATRIC" id="fig|433924.3.peg.576"/>
<feature type="chain" id="PRO_5007546496" evidence="2">
    <location>
        <begin position="31"/>
        <end position="329"/>
    </location>
</feature>
<dbReference type="PROSITE" id="PS51318">
    <property type="entry name" value="TAT"/>
    <property type="match status" value="1"/>
</dbReference>
<evidence type="ECO:0000313" key="3">
    <source>
        <dbReference type="EMBL" id="KTT16861.1"/>
    </source>
</evidence>
<keyword evidence="2" id="KW-0732">Signal</keyword>
<dbReference type="SUPFAM" id="SSF53850">
    <property type="entry name" value="Periplasmic binding protein-like II"/>
    <property type="match status" value="1"/>
</dbReference>
<organism evidence="3 4">
    <name type="scientific">Pseudacidovorax intermedius</name>
    <dbReference type="NCBI Taxonomy" id="433924"/>
    <lineage>
        <taxon>Bacteria</taxon>
        <taxon>Pseudomonadati</taxon>
        <taxon>Pseudomonadota</taxon>
        <taxon>Betaproteobacteria</taxon>
        <taxon>Burkholderiales</taxon>
        <taxon>Comamonadaceae</taxon>
        <taxon>Pseudacidovorax</taxon>
    </lineage>
</organism>
<sequence>MTFERRAFLAALGAFGAGGALLAASPAALAQPGFPTKPLRIVVPFTAGSGSDSDSRFYGDLLGKKLGQPVIVENRPGGSGLIAVQSVKSAPADGYSILLASNSPMSVNPAVMKNLPYDPFKDFKPLVGSAVGPAAFVVKGDSPAHSIQDVVAAARREKRPIAVGNYSAGYQLVAAWLGTASGAQINHINYKGGSQMVTDVIGGQLELAIVDPSAFVEMQKEGRIRMLAVTGAKRMGTLPAVPTMIESGFADFETYVWSSFFVRSETPADITQKLIAAMAEVMAQPEAVAYRQQRGADFLDLKGDDMRKFQQREYERFKRVAETAGLVQQ</sequence>
<dbReference type="InterPro" id="IPR006311">
    <property type="entry name" value="TAT_signal"/>
</dbReference>
<dbReference type="InterPro" id="IPR042100">
    <property type="entry name" value="Bug_dom1"/>
</dbReference>
<gene>
    <name evidence="3" type="ORF">NS331_18000</name>
</gene>
<evidence type="ECO:0000256" key="2">
    <source>
        <dbReference type="SAM" id="SignalP"/>
    </source>
</evidence>
<evidence type="ECO:0000256" key="1">
    <source>
        <dbReference type="ARBA" id="ARBA00006987"/>
    </source>
</evidence>
<comment type="similarity">
    <text evidence="1">Belongs to the UPF0065 (bug) family.</text>
</comment>
<dbReference type="PANTHER" id="PTHR42928:SF5">
    <property type="entry name" value="BLR1237 PROTEIN"/>
    <property type="match status" value="1"/>
</dbReference>
<comment type="caution">
    <text evidence="3">The sequence shown here is derived from an EMBL/GenBank/DDBJ whole genome shotgun (WGS) entry which is preliminary data.</text>
</comment>
<dbReference type="AlphaFoldDB" id="A0A147GPR6"/>
<dbReference type="OrthoDB" id="8678477at2"/>
<proteinExistence type="inferred from homology"/>
<dbReference type="EMBL" id="LDSL01000120">
    <property type="protein sequence ID" value="KTT16861.1"/>
    <property type="molecule type" value="Genomic_DNA"/>
</dbReference>
<dbReference type="Gene3D" id="3.40.190.150">
    <property type="entry name" value="Bordetella uptake gene, domain 1"/>
    <property type="match status" value="1"/>
</dbReference>
<name>A0A147GPR6_9BURK</name>
<dbReference type="Proteomes" id="UP000072741">
    <property type="component" value="Unassembled WGS sequence"/>
</dbReference>
<accession>A0A147GPR6</accession>
<dbReference type="Gene3D" id="3.40.190.10">
    <property type="entry name" value="Periplasmic binding protein-like II"/>
    <property type="match status" value="1"/>
</dbReference>
<reference evidence="3 4" key="1">
    <citation type="journal article" date="2016" name="Front. Microbiol.">
        <title>Genomic Resource of Rice Seed Associated Bacteria.</title>
        <authorList>
            <person name="Midha S."/>
            <person name="Bansal K."/>
            <person name="Sharma S."/>
            <person name="Kumar N."/>
            <person name="Patil P.P."/>
            <person name="Chaudhry V."/>
            <person name="Patil P.B."/>
        </authorList>
    </citation>
    <scope>NUCLEOTIDE SEQUENCE [LARGE SCALE GENOMIC DNA]</scope>
    <source>
        <strain evidence="3 4">NS331</strain>
    </source>
</reference>
<dbReference type="PIRSF" id="PIRSF017082">
    <property type="entry name" value="YflP"/>
    <property type="match status" value="1"/>
</dbReference>
<dbReference type="CDD" id="cd07012">
    <property type="entry name" value="PBP2_Bug_TTT"/>
    <property type="match status" value="1"/>
</dbReference>
<dbReference type="InterPro" id="IPR005064">
    <property type="entry name" value="BUG"/>
</dbReference>
<evidence type="ECO:0000313" key="4">
    <source>
        <dbReference type="Proteomes" id="UP000072741"/>
    </source>
</evidence>
<dbReference type="RefSeq" id="WP_058643329.1">
    <property type="nucleotide sequence ID" value="NZ_LDSL01000120.1"/>
</dbReference>
<feature type="signal peptide" evidence="2">
    <location>
        <begin position="1"/>
        <end position="30"/>
    </location>
</feature>
<keyword evidence="4" id="KW-1185">Reference proteome</keyword>
<dbReference type="PANTHER" id="PTHR42928">
    <property type="entry name" value="TRICARBOXYLATE-BINDING PROTEIN"/>
    <property type="match status" value="1"/>
</dbReference>
<protein>
    <submittedName>
        <fullName evidence="3">ABC transporter substrate-binding protein</fullName>
    </submittedName>
</protein>